<evidence type="ECO:0000259" key="2">
    <source>
        <dbReference type="PROSITE" id="PS51773"/>
    </source>
</evidence>
<dbReference type="GO" id="GO:0031404">
    <property type="term" value="F:chloride ion binding"/>
    <property type="evidence" value="ECO:0007669"/>
    <property type="project" value="InterPro"/>
</dbReference>
<organism evidence="3 4">
    <name type="scientific">Coleofasciculus chthonoplastes PCC 7420</name>
    <dbReference type="NCBI Taxonomy" id="118168"/>
    <lineage>
        <taxon>Bacteria</taxon>
        <taxon>Bacillati</taxon>
        <taxon>Cyanobacteriota</taxon>
        <taxon>Cyanophyceae</taxon>
        <taxon>Coleofasciculales</taxon>
        <taxon>Coleofasciculaceae</taxon>
        <taxon>Coleofasciculus</taxon>
    </lineage>
</organism>
<gene>
    <name evidence="3" type="ORF">MC7420_6621</name>
</gene>
<name>B4W493_9CYAN</name>
<dbReference type="InterPro" id="IPR036917">
    <property type="entry name" value="Orange_carotenoid-bd_N_sf"/>
</dbReference>
<dbReference type="Proteomes" id="UP000003835">
    <property type="component" value="Unassembled WGS sequence"/>
</dbReference>
<dbReference type="HOGENOM" id="CLU_2328887_0_0_3"/>
<dbReference type="AlphaFoldDB" id="B4W493"/>
<evidence type="ECO:0000313" key="4">
    <source>
        <dbReference type="Proteomes" id="UP000003835"/>
    </source>
</evidence>
<dbReference type="InterPro" id="IPR015233">
    <property type="entry name" value="Orange_carotenoid-bd_N"/>
</dbReference>
<protein>
    <recommendedName>
        <fullName evidence="2">OCP N-terminal domain-containing protein</fullName>
    </recommendedName>
</protein>
<dbReference type="Pfam" id="PF09150">
    <property type="entry name" value="Carot_N"/>
    <property type="match status" value="1"/>
</dbReference>
<comment type="similarity">
    <text evidence="1">Belongs to the orange carotenoid-binding protein family.</text>
</comment>
<evidence type="ECO:0000256" key="1">
    <source>
        <dbReference type="PROSITE-ProRule" id="PRU01109"/>
    </source>
</evidence>
<keyword evidence="1" id="KW-0793">Thylakoid</keyword>
<dbReference type="GO" id="GO:0016037">
    <property type="term" value="P:light absorption"/>
    <property type="evidence" value="ECO:0007669"/>
    <property type="project" value="UniProtKB-UniRule"/>
</dbReference>
<keyword evidence="1" id="KW-0472">Membrane</keyword>
<dbReference type="PROSITE" id="PS51773">
    <property type="entry name" value="OCP_N"/>
    <property type="match status" value="1"/>
</dbReference>
<keyword evidence="4" id="KW-1185">Reference proteome</keyword>
<dbReference type="SUPFAM" id="SSF81930">
    <property type="entry name" value="Orange carotenoid protein, N-terminal domain"/>
    <property type="match status" value="1"/>
</dbReference>
<keyword evidence="1" id="KW-0605">Phycobilisome</keyword>
<reference evidence="3 4" key="1">
    <citation type="submission" date="2008-07" db="EMBL/GenBank/DDBJ databases">
        <authorList>
            <person name="Tandeau de Marsac N."/>
            <person name="Ferriera S."/>
            <person name="Johnson J."/>
            <person name="Kravitz S."/>
            <person name="Beeson K."/>
            <person name="Sutton G."/>
            <person name="Rogers Y.-H."/>
            <person name="Friedman R."/>
            <person name="Frazier M."/>
            <person name="Venter J.C."/>
        </authorList>
    </citation>
    <scope>NUCLEOTIDE SEQUENCE [LARGE SCALE GENOMIC DNA]</scope>
    <source>
        <strain evidence="3 4">PCC 7420</strain>
    </source>
</reference>
<dbReference type="STRING" id="118168.MC7420_6621"/>
<dbReference type="eggNOG" id="COG3631">
    <property type="taxonomic scope" value="Bacteria"/>
</dbReference>
<keyword evidence="1" id="KW-0042">Antenna complex</keyword>
<dbReference type="EMBL" id="DS989877">
    <property type="protein sequence ID" value="EDX71021.1"/>
    <property type="molecule type" value="Genomic_DNA"/>
</dbReference>
<evidence type="ECO:0000313" key="3">
    <source>
        <dbReference type="EMBL" id="EDX71021.1"/>
    </source>
</evidence>
<keyword evidence="1" id="KW-0157">Chromophore</keyword>
<dbReference type="GO" id="GO:0030089">
    <property type="term" value="C:phycobilisome"/>
    <property type="evidence" value="ECO:0007669"/>
    <property type="project" value="UniProtKB-UniRule"/>
</dbReference>
<dbReference type="Gene3D" id="1.10.2090.10">
    <property type="entry name" value="Orange carotenoid-binding protein, N-terminal domain"/>
    <property type="match status" value="1"/>
</dbReference>
<sequence>MREIVNCEDTQVSRAYGALSENNQLLVWYAWAQGMGDTVVDMPLDYKAQSEVNSILSQIENLDFEGQISLLRQVAGDMGYSPVDPVPSQEETGKTPSL</sequence>
<proteinExistence type="inferred from homology"/>
<accession>B4W493</accession>
<dbReference type="OrthoDB" id="511607at2"/>
<feature type="domain" description="OCP N-terminal" evidence="2">
    <location>
        <begin position="1"/>
        <end position="86"/>
    </location>
</feature>